<dbReference type="EMBL" id="OC919622">
    <property type="protein sequence ID" value="CAD7651663.1"/>
    <property type="molecule type" value="Genomic_DNA"/>
</dbReference>
<dbReference type="Proteomes" id="UP000728032">
    <property type="component" value="Unassembled WGS sequence"/>
</dbReference>
<feature type="domain" description="Ig-like" evidence="4">
    <location>
        <begin position="69"/>
        <end position="171"/>
    </location>
</feature>
<dbReference type="Gene3D" id="2.60.40.10">
    <property type="entry name" value="Immunoglobulins"/>
    <property type="match status" value="3"/>
</dbReference>
<evidence type="ECO:0000256" key="2">
    <source>
        <dbReference type="ARBA" id="ARBA00023136"/>
    </source>
</evidence>
<dbReference type="InterPro" id="IPR013783">
    <property type="entry name" value="Ig-like_fold"/>
</dbReference>
<keyword evidence="6" id="KW-1185">Reference proteome</keyword>
<evidence type="ECO:0000259" key="4">
    <source>
        <dbReference type="PROSITE" id="PS50835"/>
    </source>
</evidence>
<dbReference type="PROSITE" id="PS50835">
    <property type="entry name" value="IG_LIKE"/>
    <property type="match status" value="2"/>
</dbReference>
<dbReference type="SMART" id="SM00409">
    <property type="entry name" value="IG"/>
    <property type="match status" value="2"/>
</dbReference>
<protein>
    <recommendedName>
        <fullName evidence="4">Ig-like domain-containing protein</fullName>
    </recommendedName>
</protein>
<gene>
    <name evidence="5" type="ORF">ONB1V03_LOCUS8411</name>
</gene>
<evidence type="ECO:0000313" key="5">
    <source>
        <dbReference type="EMBL" id="CAD7651663.1"/>
    </source>
</evidence>
<dbReference type="InterPro" id="IPR013151">
    <property type="entry name" value="Immunoglobulin_dom"/>
</dbReference>
<dbReference type="InterPro" id="IPR013162">
    <property type="entry name" value="CD80_C2-set"/>
</dbReference>
<dbReference type="SUPFAM" id="SSF48726">
    <property type="entry name" value="Immunoglobulin"/>
    <property type="match status" value="3"/>
</dbReference>
<dbReference type="InterPro" id="IPR036179">
    <property type="entry name" value="Ig-like_dom_sf"/>
</dbReference>
<dbReference type="AlphaFoldDB" id="A0A7R9M251"/>
<proteinExistence type="predicted"/>
<dbReference type="EMBL" id="CAJPVJ010004797">
    <property type="protein sequence ID" value="CAG2168927.1"/>
    <property type="molecule type" value="Genomic_DNA"/>
</dbReference>
<evidence type="ECO:0000256" key="1">
    <source>
        <dbReference type="ARBA" id="ARBA00004167"/>
    </source>
</evidence>
<keyword evidence="3" id="KW-1015">Disulfide bond</keyword>
<dbReference type="InterPro" id="IPR003599">
    <property type="entry name" value="Ig_sub"/>
</dbReference>
<dbReference type="PANTHER" id="PTHR23278">
    <property type="entry name" value="SIDESTEP PROTEIN"/>
    <property type="match status" value="1"/>
</dbReference>
<dbReference type="GO" id="GO:0016020">
    <property type="term" value="C:membrane"/>
    <property type="evidence" value="ECO:0007669"/>
    <property type="project" value="UniProtKB-SubCell"/>
</dbReference>
<dbReference type="PANTHER" id="PTHR23278:SF19">
    <property type="entry name" value="OBSCURIN"/>
    <property type="match status" value="1"/>
</dbReference>
<evidence type="ECO:0000256" key="3">
    <source>
        <dbReference type="ARBA" id="ARBA00023157"/>
    </source>
</evidence>
<keyword evidence="2" id="KW-0472">Membrane</keyword>
<feature type="non-terminal residue" evidence="5">
    <location>
        <position position="281"/>
    </location>
</feature>
<dbReference type="InterPro" id="IPR007110">
    <property type="entry name" value="Ig-like_dom"/>
</dbReference>
<dbReference type="Pfam" id="PF08205">
    <property type="entry name" value="C2-set_2"/>
    <property type="match status" value="1"/>
</dbReference>
<reference evidence="5" key="1">
    <citation type="submission" date="2020-11" db="EMBL/GenBank/DDBJ databases">
        <authorList>
            <person name="Tran Van P."/>
        </authorList>
    </citation>
    <scope>NUCLEOTIDE SEQUENCE</scope>
</reference>
<comment type="subcellular location">
    <subcellularLocation>
        <location evidence="1">Membrane</location>
        <topology evidence="1">Single-pass membrane protein</topology>
    </subcellularLocation>
</comment>
<name>A0A7R9M251_9ACAR</name>
<dbReference type="OrthoDB" id="6514832at2759"/>
<sequence length="281" mass="31245">SGGRAELPCNVTPVSVDDSVTLILWYRGNGSRTPIYTVDARDASNNGTHFVGDVFSDGRRATFNVSARPALLTIDPVTEGDGMEYRCRVDFRWGRTMNSHVFLNVIGSPPPTLHWYKDTTMIDGSYIIDSRGWAHNDLIIYRLSAYDLSAVFSCQANNFLNHSQPIRSSFSIDINLNPVSVNIISEKSILSAGRKVEIVCQTKGSRPPAVIIWFKNNKQLTHSQESVSSDGNTTTSVLNLMPTLADNNALLVCRAQNLRLQSGPHKYVEDGWELQVYSINY</sequence>
<organism evidence="5">
    <name type="scientific">Oppiella nova</name>
    <dbReference type="NCBI Taxonomy" id="334625"/>
    <lineage>
        <taxon>Eukaryota</taxon>
        <taxon>Metazoa</taxon>
        <taxon>Ecdysozoa</taxon>
        <taxon>Arthropoda</taxon>
        <taxon>Chelicerata</taxon>
        <taxon>Arachnida</taxon>
        <taxon>Acari</taxon>
        <taxon>Acariformes</taxon>
        <taxon>Sarcoptiformes</taxon>
        <taxon>Oribatida</taxon>
        <taxon>Brachypylina</taxon>
        <taxon>Oppioidea</taxon>
        <taxon>Oppiidae</taxon>
        <taxon>Oppiella</taxon>
    </lineage>
</organism>
<dbReference type="Pfam" id="PF00047">
    <property type="entry name" value="ig"/>
    <property type="match status" value="1"/>
</dbReference>
<feature type="domain" description="Ig-like" evidence="4">
    <location>
        <begin position="178"/>
        <end position="257"/>
    </location>
</feature>
<accession>A0A7R9M251</accession>
<evidence type="ECO:0000313" key="6">
    <source>
        <dbReference type="Proteomes" id="UP000728032"/>
    </source>
</evidence>